<evidence type="ECO:0000313" key="2">
    <source>
        <dbReference type="EMBL" id="KAF4747387.1"/>
    </source>
</evidence>
<feature type="transmembrane region" description="Helical" evidence="1">
    <location>
        <begin position="104"/>
        <end position="125"/>
    </location>
</feature>
<keyword evidence="1" id="KW-0472">Membrane</keyword>
<evidence type="ECO:0000313" key="3">
    <source>
        <dbReference type="Proteomes" id="UP000553632"/>
    </source>
</evidence>
<sequence length="146" mass="16262">MDTSPDPSSGSFTLGSVSMGADLLSEAGPLPTSSLRVPPRYAPSLLPGRLDNLYKDLESFYYTPIDDRLKGLVPPPAVPDTSVYHLCRRVYKEKMISVRKGTPAWSPSLLLNVMIPSVTAFRLLWTPGRMLKMREISSTRWSQTYV</sequence>
<evidence type="ECO:0000256" key="1">
    <source>
        <dbReference type="SAM" id="Phobius"/>
    </source>
</evidence>
<dbReference type="AlphaFoldDB" id="A0A7J6TRJ7"/>
<keyword evidence="1" id="KW-1133">Transmembrane helix</keyword>
<protein>
    <submittedName>
        <fullName evidence="2">Uncharacterized protein</fullName>
    </submittedName>
</protein>
<proteinExistence type="predicted"/>
<comment type="caution">
    <text evidence="2">The sequence shown here is derived from an EMBL/GenBank/DDBJ whole genome shotgun (WGS) entry which is preliminary data.</text>
</comment>
<dbReference type="EMBL" id="JABANO010009138">
    <property type="protein sequence ID" value="KAF4747387.1"/>
    <property type="molecule type" value="Genomic_DNA"/>
</dbReference>
<organism evidence="2 3">
    <name type="scientific">Perkinsus olseni</name>
    <name type="common">Perkinsus atlanticus</name>
    <dbReference type="NCBI Taxonomy" id="32597"/>
    <lineage>
        <taxon>Eukaryota</taxon>
        <taxon>Sar</taxon>
        <taxon>Alveolata</taxon>
        <taxon>Perkinsozoa</taxon>
        <taxon>Perkinsea</taxon>
        <taxon>Perkinsida</taxon>
        <taxon>Perkinsidae</taxon>
        <taxon>Perkinsus</taxon>
    </lineage>
</organism>
<keyword evidence="1" id="KW-0812">Transmembrane</keyword>
<accession>A0A7J6TRJ7</accession>
<name>A0A7J6TRJ7_PEROL</name>
<keyword evidence="3" id="KW-1185">Reference proteome</keyword>
<dbReference type="Proteomes" id="UP000553632">
    <property type="component" value="Unassembled WGS sequence"/>
</dbReference>
<reference evidence="2 3" key="1">
    <citation type="submission" date="2020-04" db="EMBL/GenBank/DDBJ databases">
        <title>Perkinsus olseni comparative genomics.</title>
        <authorList>
            <person name="Bogema D.R."/>
        </authorList>
    </citation>
    <scope>NUCLEOTIDE SEQUENCE [LARGE SCALE GENOMIC DNA]</scope>
    <source>
        <strain evidence="2 3">ATCC PRA-207</strain>
    </source>
</reference>
<gene>
    <name evidence="2" type="ORF">FOZ63_013430</name>
</gene>